<evidence type="ECO:0000313" key="3">
    <source>
        <dbReference type="Proteomes" id="UP000008206"/>
    </source>
</evidence>
<feature type="transmembrane region" description="Helical" evidence="1">
    <location>
        <begin position="245"/>
        <end position="263"/>
    </location>
</feature>
<dbReference type="InterPro" id="IPR007820">
    <property type="entry name" value="AbrB_fam"/>
</dbReference>
<feature type="transmembrane region" description="Helical" evidence="1">
    <location>
        <begin position="356"/>
        <end position="378"/>
    </location>
</feature>
<feature type="transmembrane region" description="Helical" evidence="1">
    <location>
        <begin position="173"/>
        <end position="195"/>
    </location>
</feature>
<evidence type="ECO:0000313" key="2">
    <source>
        <dbReference type="EMBL" id="ADN13780.1"/>
    </source>
</evidence>
<dbReference type="Proteomes" id="UP000008206">
    <property type="component" value="Chromosome"/>
</dbReference>
<dbReference type="RefSeq" id="WP_013321887.1">
    <property type="nucleotide sequence ID" value="NC_014501.1"/>
</dbReference>
<dbReference type="HOGENOM" id="CLU_050210_2_0_3"/>
<keyword evidence="1" id="KW-0472">Membrane</keyword>
<dbReference type="EMBL" id="CP002198">
    <property type="protein sequence ID" value="ADN13780.1"/>
    <property type="molecule type" value="Genomic_DNA"/>
</dbReference>
<dbReference type="PIRSF" id="PIRSF038991">
    <property type="entry name" value="Protein_AbrB"/>
    <property type="match status" value="1"/>
</dbReference>
<accession>E0U8N4</accession>
<dbReference type="Pfam" id="PF05145">
    <property type="entry name" value="AbrB"/>
    <property type="match status" value="1"/>
</dbReference>
<gene>
    <name evidence="2" type="ordered locus">Cyan7822_1793</name>
</gene>
<keyword evidence="1" id="KW-1133">Transmembrane helix</keyword>
<keyword evidence="1" id="KW-0812">Transmembrane</keyword>
<feature type="transmembrane region" description="Helical" evidence="1">
    <location>
        <begin position="41"/>
        <end position="63"/>
    </location>
</feature>
<dbReference type="PANTHER" id="PTHR38457:SF1">
    <property type="entry name" value="REGULATOR ABRB-RELATED"/>
    <property type="match status" value="1"/>
</dbReference>
<dbReference type="eggNOG" id="COG3180">
    <property type="taxonomic scope" value="Bacteria"/>
</dbReference>
<dbReference type="GO" id="GO:0016020">
    <property type="term" value="C:membrane"/>
    <property type="evidence" value="ECO:0007669"/>
    <property type="project" value="InterPro"/>
</dbReference>
<proteinExistence type="predicted"/>
<name>E0U8N4_GLOV7</name>
<keyword evidence="3" id="KW-1185">Reference proteome</keyword>
<dbReference type="InterPro" id="IPR017516">
    <property type="entry name" value="AbrB_dup"/>
</dbReference>
<reference evidence="3" key="1">
    <citation type="journal article" date="2011" name="MBio">
        <title>Novel metabolic attributes of the genus Cyanothece, comprising a group of unicellular nitrogen-fixing Cyanobacteria.</title>
        <authorList>
            <person name="Bandyopadhyay A."/>
            <person name="Elvitigala T."/>
            <person name="Welsh E."/>
            <person name="Stockel J."/>
            <person name="Liberton M."/>
            <person name="Min H."/>
            <person name="Sherman L.A."/>
            <person name="Pakrasi H.B."/>
        </authorList>
    </citation>
    <scope>NUCLEOTIDE SEQUENCE [LARGE SCALE GENOMIC DNA]</scope>
    <source>
        <strain evidence="3">PCC 7822</strain>
    </source>
</reference>
<protein>
    <submittedName>
        <fullName evidence="2">Membrane protein AbrB duplication</fullName>
    </submittedName>
</protein>
<feature type="transmembrane region" description="Helical" evidence="1">
    <location>
        <begin position="269"/>
        <end position="285"/>
    </location>
</feature>
<dbReference type="AlphaFoldDB" id="E0U8N4"/>
<dbReference type="PANTHER" id="PTHR38457">
    <property type="entry name" value="REGULATOR ABRB-RELATED"/>
    <property type="match status" value="1"/>
</dbReference>
<feature type="transmembrane region" description="Helical" evidence="1">
    <location>
        <begin position="215"/>
        <end position="233"/>
    </location>
</feature>
<dbReference type="KEGG" id="cyj:Cyan7822_1793"/>
<evidence type="ECO:0000256" key="1">
    <source>
        <dbReference type="SAM" id="Phobius"/>
    </source>
</evidence>
<dbReference type="GO" id="GO:0010468">
    <property type="term" value="P:regulation of gene expression"/>
    <property type="evidence" value="ECO:0007669"/>
    <property type="project" value="InterPro"/>
</dbReference>
<dbReference type="STRING" id="497965.Cyan7822_1793"/>
<feature type="transmembrane region" description="Helical" evidence="1">
    <location>
        <begin position="113"/>
        <end position="134"/>
    </location>
</feature>
<organism evidence="2 3">
    <name type="scientific">Gloeothece verrucosa (strain PCC 7822)</name>
    <name type="common">Cyanothece sp. (strain PCC 7822)</name>
    <dbReference type="NCBI Taxonomy" id="497965"/>
    <lineage>
        <taxon>Bacteria</taxon>
        <taxon>Bacillati</taxon>
        <taxon>Cyanobacteriota</taxon>
        <taxon>Cyanophyceae</taxon>
        <taxon>Oscillatoriophycideae</taxon>
        <taxon>Chroococcales</taxon>
        <taxon>Aphanothecaceae</taxon>
        <taxon>Gloeothece</taxon>
        <taxon>Gloeothece verrucosa</taxon>
    </lineage>
</organism>
<dbReference type="OrthoDB" id="528158at2"/>
<sequence length="400" mass="42958">MIFKISLLPDAYVVAYPHSYLQLKEKITVSWPKTQKIIGQLVIALLAGWVCSWLKIPVGWLLGPMLAGIAYAIKQGSRQPLPPYFKLIAQIIIGMVTASRFSLETVMIAKTYFIPLLLCVCATGGLSMFNGYLLSRWAGIDQATGFLGFIPGAASSIVAMSEEMGADAIAVALIQYIRVLLVVLLLPATATFLFPVQLEAQTAANVAATTDLSTLPLYLNLLIVAICGGLGIWLGKRLKFPSAGFLGPFFVGLIVFWLLPYSIEIPRSVFNGGLLLLGISIGVQFDWEVARKLLKAVYIEIALVCVLSLICLGIGYEFHVLTGVETSTAILGFTPGGIEAMIATVMQLGGDTGLVLAMQLTRMLGIILIAPWLVGFLAKRVKSSHAPEAVPDSSPSQAKV</sequence>
<feature type="transmembrane region" description="Helical" evidence="1">
    <location>
        <begin position="297"/>
        <end position="316"/>
    </location>
</feature>
<dbReference type="NCBIfam" id="TIGR03082">
    <property type="entry name" value="Gneg_AbrB_dup"/>
    <property type="match status" value="2"/>
</dbReference>